<dbReference type="RefSeq" id="YP_010648797.1">
    <property type="nucleotide sequence ID" value="NC_070762.1"/>
</dbReference>
<sequence length="82" mass="9184">MTTRTPYRADRDQHTPPACPDCAVPLGSLHDPGCDVERCHHERQAISCDDCGREYCAERGFHDWVLVPGAADLECRWCDATP</sequence>
<keyword evidence="2" id="KW-1185">Reference proteome</keyword>
<proteinExistence type="predicted"/>
<protein>
    <submittedName>
        <fullName evidence="1">Uncharacterized protein</fullName>
    </submittedName>
</protein>
<evidence type="ECO:0000313" key="2">
    <source>
        <dbReference type="Proteomes" id="UP000400849"/>
    </source>
</evidence>
<dbReference type="GeneID" id="77924256"/>
<accession>A0A5Q2F459</accession>
<organism evidence="1 2">
    <name type="scientific">Gordonia phage Sixama</name>
    <dbReference type="NCBI Taxonomy" id="2653271"/>
    <lineage>
        <taxon>Viruses</taxon>
        <taxon>Duplodnaviria</taxon>
        <taxon>Heunggongvirae</taxon>
        <taxon>Uroviricota</taxon>
        <taxon>Caudoviricetes</taxon>
        <taxon>Sixamavirus</taxon>
        <taxon>Sixamavirus sixama</taxon>
    </lineage>
</organism>
<dbReference type="KEGG" id="vg:77924256"/>
<reference evidence="1 2" key="1">
    <citation type="submission" date="2019-09" db="EMBL/GenBank/DDBJ databases">
        <authorList>
            <person name="Christie C.A."/>
            <person name="Diallo A.S."/>
            <person name="Dixon Z."/>
            <person name="McIntosh P.M."/>
            <person name="Murthy K.H."/>
            <person name="Rosen M.G."/>
            <person name="Simpson L.M."/>
            <person name="Koustas K."/>
            <person name="Fogarty M.P."/>
            <person name="Molloy S.D."/>
            <person name="Garlena R.A."/>
            <person name="Russell D.A."/>
            <person name="Pope W.H."/>
            <person name="Jacobs-Sera D."/>
            <person name="Hatfull G.F."/>
        </authorList>
    </citation>
    <scope>NUCLEOTIDE SEQUENCE [LARGE SCALE GENOMIC DNA]</scope>
</reference>
<dbReference type="Proteomes" id="UP000400849">
    <property type="component" value="Segment"/>
</dbReference>
<dbReference type="EMBL" id="MN484601">
    <property type="protein sequence ID" value="QGF20267.1"/>
    <property type="molecule type" value="Genomic_DNA"/>
</dbReference>
<name>A0A5Q2F459_9CAUD</name>
<gene>
    <name evidence="1" type="primary">88</name>
    <name evidence="1" type="ORF">SEA_SIXAMA_88</name>
</gene>
<evidence type="ECO:0000313" key="1">
    <source>
        <dbReference type="EMBL" id="QGF20267.1"/>
    </source>
</evidence>